<dbReference type="EMBL" id="MWDB01000001">
    <property type="protein sequence ID" value="OQB42688.1"/>
    <property type="molecule type" value="Genomic_DNA"/>
</dbReference>
<dbReference type="Proteomes" id="UP000485621">
    <property type="component" value="Unassembled WGS sequence"/>
</dbReference>
<proteinExistence type="predicted"/>
<organism evidence="1">
    <name type="scientific">candidate division CPR1 bacterium ADurb.Bin160</name>
    <dbReference type="NCBI Taxonomy" id="1852826"/>
    <lineage>
        <taxon>Bacteria</taxon>
        <taxon>candidate division CPR1</taxon>
    </lineage>
</organism>
<evidence type="ECO:0000313" key="1">
    <source>
        <dbReference type="EMBL" id="OQB42688.1"/>
    </source>
</evidence>
<comment type="caution">
    <text evidence="1">The sequence shown here is derived from an EMBL/GenBank/DDBJ whole genome shotgun (WGS) entry which is preliminary data.</text>
</comment>
<gene>
    <name evidence="1" type="ORF">BWY04_00126</name>
</gene>
<protein>
    <submittedName>
        <fullName evidence="1">Uncharacterized protein</fullName>
    </submittedName>
</protein>
<reference evidence="1" key="1">
    <citation type="submission" date="2017-02" db="EMBL/GenBank/DDBJ databases">
        <title>Delving into the versatile metabolic prowess of the omnipresent phylum Bacteroidetes.</title>
        <authorList>
            <person name="Nobu M.K."/>
            <person name="Mei R."/>
            <person name="Narihiro T."/>
            <person name="Kuroda K."/>
            <person name="Liu W.-T."/>
        </authorList>
    </citation>
    <scope>NUCLEOTIDE SEQUENCE</scope>
    <source>
        <strain evidence="1">ADurb.Bin160</strain>
    </source>
</reference>
<dbReference type="AlphaFoldDB" id="A0A1V5ZRK1"/>
<accession>A0A1V5ZRK1</accession>
<sequence>MTEIKEKVINLAKKSYITPKELDKLYISVYNKIVKQFLYD</sequence>
<name>A0A1V5ZRK1_9BACT</name>